<gene>
    <name evidence="5 7" type="primary">ubiG</name>
    <name evidence="7" type="ORF">KL86APRO_10180</name>
</gene>
<name>A0A212IY26_9PROT</name>
<dbReference type="PANTHER" id="PTHR43464:SF19">
    <property type="entry name" value="UBIQUINONE BIOSYNTHESIS O-METHYLTRANSFERASE, MITOCHONDRIAL"/>
    <property type="match status" value="1"/>
</dbReference>
<dbReference type="GO" id="GO:0061542">
    <property type="term" value="F:3-demethylubiquinol 3-O-methyltransferase activity"/>
    <property type="evidence" value="ECO:0007669"/>
    <property type="project" value="UniProtKB-UniRule"/>
</dbReference>
<organism evidence="7">
    <name type="scientific">uncultured Alphaproteobacteria bacterium</name>
    <dbReference type="NCBI Taxonomy" id="91750"/>
    <lineage>
        <taxon>Bacteria</taxon>
        <taxon>Pseudomonadati</taxon>
        <taxon>Pseudomonadota</taxon>
        <taxon>Alphaproteobacteria</taxon>
        <taxon>environmental samples</taxon>
    </lineage>
</organism>
<dbReference type="PANTHER" id="PTHR43464">
    <property type="entry name" value="METHYLTRANSFERASE"/>
    <property type="match status" value="1"/>
</dbReference>
<dbReference type="HAMAP" id="MF_00472">
    <property type="entry name" value="UbiG"/>
    <property type="match status" value="1"/>
</dbReference>
<dbReference type="InterPro" id="IPR010233">
    <property type="entry name" value="UbiG_MeTrfase"/>
</dbReference>
<feature type="domain" description="Methyltransferase type 11" evidence="6">
    <location>
        <begin position="74"/>
        <end position="166"/>
    </location>
</feature>
<dbReference type="AlphaFoldDB" id="A0A212IY26"/>
<dbReference type="Pfam" id="PF08241">
    <property type="entry name" value="Methyltransf_11"/>
    <property type="match status" value="1"/>
</dbReference>
<dbReference type="EMBL" id="FLUO01000001">
    <property type="protein sequence ID" value="SBV91865.1"/>
    <property type="molecule type" value="Genomic_DNA"/>
</dbReference>
<dbReference type="GO" id="GO:0010420">
    <property type="term" value="F:polyprenyldihydroxybenzoate methyltransferase activity"/>
    <property type="evidence" value="ECO:0007669"/>
    <property type="project" value="InterPro"/>
</dbReference>
<comment type="catalytic activity">
    <reaction evidence="5">
        <text>a 3-(all-trans-polyprenyl)benzene-1,2-diol + S-adenosyl-L-methionine = a 2-methoxy-6-(all-trans-polyprenyl)phenol + S-adenosyl-L-homocysteine + H(+)</text>
        <dbReference type="Rhea" id="RHEA:31411"/>
        <dbReference type="Rhea" id="RHEA-COMP:9550"/>
        <dbReference type="Rhea" id="RHEA-COMP:9551"/>
        <dbReference type="ChEBI" id="CHEBI:15378"/>
        <dbReference type="ChEBI" id="CHEBI:57856"/>
        <dbReference type="ChEBI" id="CHEBI:59789"/>
        <dbReference type="ChEBI" id="CHEBI:62729"/>
        <dbReference type="ChEBI" id="CHEBI:62731"/>
        <dbReference type="EC" id="2.1.1.222"/>
    </reaction>
</comment>
<dbReference type="GO" id="GO:0032259">
    <property type="term" value="P:methylation"/>
    <property type="evidence" value="ECO:0007669"/>
    <property type="project" value="UniProtKB-KW"/>
</dbReference>
<keyword evidence="7" id="KW-0830">Ubiquinone</keyword>
<dbReference type="EC" id="2.1.1.64" evidence="5"/>
<sequence>MTEDANTGSSPSSADPAEIAKFSALADTWWALEGPFKPLHKFNPVRIGLLKDRLARHFGRDATQERPFEGLSLLDIGCGGGLIAEPMARLGFAVTGIDASAKNVGTARAHAERMRLKIDYRAVKPEELGDDERFDVVLALEVVEHVPDRALFLKAAARPLKSGGFVGLATLNRTMKSLVMAKIGAEYVVRWLPVGTHDWREFVKPSELARDCRAAGLGEPAFTGLTYNPLKDSWRESDDLSVNYMAFAAKA</sequence>
<dbReference type="EC" id="2.1.1.222" evidence="5"/>
<comment type="similarity">
    <text evidence="5">Belongs to the methyltransferase superfamily. UbiG/COQ3 family.</text>
</comment>
<dbReference type="SUPFAM" id="SSF53335">
    <property type="entry name" value="S-adenosyl-L-methionine-dependent methyltransferases"/>
    <property type="match status" value="1"/>
</dbReference>
<feature type="binding site" evidence="5">
    <location>
        <position position="77"/>
    </location>
    <ligand>
        <name>S-adenosyl-L-methionine</name>
        <dbReference type="ChEBI" id="CHEBI:59789"/>
    </ligand>
</feature>
<reference evidence="7" key="1">
    <citation type="submission" date="2016-04" db="EMBL/GenBank/DDBJ databases">
        <authorList>
            <person name="Evans L.H."/>
            <person name="Alamgir A."/>
            <person name="Owens N."/>
            <person name="Weber N.D."/>
            <person name="Virtaneva K."/>
            <person name="Barbian K."/>
            <person name="Babar A."/>
            <person name="Rosenke K."/>
        </authorList>
    </citation>
    <scope>NUCLEOTIDE SEQUENCE</scope>
    <source>
        <strain evidence="7">86</strain>
    </source>
</reference>
<keyword evidence="3 5" id="KW-0831">Ubiquinone biosynthesis</keyword>
<dbReference type="GO" id="GO:0102208">
    <property type="term" value="F:2-polyprenyl-6-hydroxyphenol methylase activity"/>
    <property type="evidence" value="ECO:0007669"/>
    <property type="project" value="UniProtKB-EC"/>
</dbReference>
<accession>A0A212IY26</accession>
<evidence type="ECO:0000256" key="3">
    <source>
        <dbReference type="ARBA" id="ARBA00022688"/>
    </source>
</evidence>
<comment type="function">
    <text evidence="5">O-methyltransferase that catalyzes the 2 O-methylation steps in the ubiquinone biosynthetic pathway.</text>
</comment>
<keyword evidence="4 5" id="KW-0949">S-adenosyl-L-methionine</keyword>
<dbReference type="UniPathway" id="UPA00232"/>
<feature type="binding site" evidence="5">
    <location>
        <position position="98"/>
    </location>
    <ligand>
        <name>S-adenosyl-L-methionine</name>
        <dbReference type="ChEBI" id="CHEBI:59789"/>
    </ligand>
</feature>
<feature type="binding site" evidence="5">
    <location>
        <position position="46"/>
    </location>
    <ligand>
        <name>S-adenosyl-L-methionine</name>
        <dbReference type="ChEBI" id="CHEBI:59789"/>
    </ligand>
</feature>
<evidence type="ECO:0000259" key="6">
    <source>
        <dbReference type="Pfam" id="PF08241"/>
    </source>
</evidence>
<proteinExistence type="inferred from homology"/>
<comment type="pathway">
    <text evidence="5">Cofactor biosynthesis; ubiquinone biosynthesis.</text>
</comment>
<comment type="catalytic activity">
    <reaction evidence="5">
        <text>a 3-demethylubiquinol + S-adenosyl-L-methionine = a ubiquinol + S-adenosyl-L-homocysteine + H(+)</text>
        <dbReference type="Rhea" id="RHEA:44380"/>
        <dbReference type="Rhea" id="RHEA-COMP:9566"/>
        <dbReference type="Rhea" id="RHEA-COMP:10914"/>
        <dbReference type="ChEBI" id="CHEBI:15378"/>
        <dbReference type="ChEBI" id="CHEBI:17976"/>
        <dbReference type="ChEBI" id="CHEBI:57856"/>
        <dbReference type="ChEBI" id="CHEBI:59789"/>
        <dbReference type="ChEBI" id="CHEBI:84422"/>
        <dbReference type="EC" id="2.1.1.64"/>
    </reaction>
</comment>
<dbReference type="Gene3D" id="3.40.50.150">
    <property type="entry name" value="Vaccinia Virus protein VP39"/>
    <property type="match status" value="1"/>
</dbReference>
<evidence type="ECO:0000313" key="7">
    <source>
        <dbReference type="EMBL" id="SBV91865.1"/>
    </source>
</evidence>
<evidence type="ECO:0000256" key="5">
    <source>
        <dbReference type="HAMAP-Rule" id="MF_00472"/>
    </source>
</evidence>
<evidence type="ECO:0000256" key="4">
    <source>
        <dbReference type="ARBA" id="ARBA00022691"/>
    </source>
</evidence>
<dbReference type="CDD" id="cd02440">
    <property type="entry name" value="AdoMet_MTases"/>
    <property type="match status" value="1"/>
</dbReference>
<keyword evidence="2 5" id="KW-0808">Transferase</keyword>
<dbReference type="InterPro" id="IPR013216">
    <property type="entry name" value="Methyltransf_11"/>
</dbReference>
<protein>
    <recommendedName>
        <fullName evidence="5">Ubiquinone biosynthesis O-methyltransferase</fullName>
    </recommendedName>
    <alternativeName>
        <fullName evidence="5">2-polyprenyl-6-hydroxyphenol methylase</fullName>
        <ecNumber evidence="5">2.1.1.222</ecNumber>
    </alternativeName>
    <alternativeName>
        <fullName evidence="5">3-demethylubiquinone 3-O-methyltransferase</fullName>
        <ecNumber evidence="5">2.1.1.64</ecNumber>
    </alternativeName>
</protein>
<evidence type="ECO:0000256" key="2">
    <source>
        <dbReference type="ARBA" id="ARBA00022679"/>
    </source>
</evidence>
<feature type="binding site" evidence="5">
    <location>
        <position position="140"/>
    </location>
    <ligand>
        <name>S-adenosyl-L-methionine</name>
        <dbReference type="ChEBI" id="CHEBI:59789"/>
    </ligand>
</feature>
<dbReference type="NCBIfam" id="TIGR01983">
    <property type="entry name" value="UbiG"/>
    <property type="match status" value="1"/>
</dbReference>
<dbReference type="InterPro" id="IPR029063">
    <property type="entry name" value="SAM-dependent_MTases_sf"/>
</dbReference>
<keyword evidence="1 5" id="KW-0489">Methyltransferase</keyword>
<evidence type="ECO:0000256" key="1">
    <source>
        <dbReference type="ARBA" id="ARBA00022603"/>
    </source>
</evidence>